<dbReference type="EMBL" id="JANAKD010003405">
    <property type="protein sequence ID" value="KAJ3472165.1"/>
    <property type="molecule type" value="Genomic_DNA"/>
</dbReference>
<reference evidence="1" key="1">
    <citation type="submission" date="2022-07" db="EMBL/GenBank/DDBJ databases">
        <title>Genome Sequence of Lecanicillium saksenae.</title>
        <authorList>
            <person name="Buettner E."/>
        </authorList>
    </citation>
    <scope>NUCLEOTIDE SEQUENCE</scope>
    <source>
        <strain evidence="1">VT-O1</strain>
    </source>
</reference>
<name>A0ACC1QCS4_9HYPO</name>
<dbReference type="Proteomes" id="UP001148737">
    <property type="component" value="Unassembled WGS sequence"/>
</dbReference>
<comment type="caution">
    <text evidence="1">The sequence shown here is derived from an EMBL/GenBank/DDBJ whole genome shotgun (WGS) entry which is preliminary data.</text>
</comment>
<gene>
    <name evidence="1" type="ORF">NLG97_g11229</name>
</gene>
<proteinExistence type="predicted"/>
<accession>A0ACC1QCS4</accession>
<evidence type="ECO:0000313" key="1">
    <source>
        <dbReference type="EMBL" id="KAJ3472165.1"/>
    </source>
</evidence>
<evidence type="ECO:0000313" key="2">
    <source>
        <dbReference type="Proteomes" id="UP001148737"/>
    </source>
</evidence>
<protein>
    <submittedName>
        <fullName evidence="1">Uncharacterized protein</fullName>
    </submittedName>
</protein>
<keyword evidence="2" id="KW-1185">Reference proteome</keyword>
<sequence length="189" mass="19685">MAIFDDIEALILANSPGHESVPAALASIGCSPSISVAVLEDGKITSRCYSTVGDDSETLFQACSISKPINALATMKLIDQGHLTLESTVGELLQKELLDILVQGSPAAQRPIIEAITIKQLMSHTAGLTVHGFVGYSNLDKVPAAKDILAGTFPANSSRIRLGALPGHSHSYSGGGITILQSSCWSLSA</sequence>
<organism evidence="1 2">
    <name type="scientific">Lecanicillium saksenae</name>
    <dbReference type="NCBI Taxonomy" id="468837"/>
    <lineage>
        <taxon>Eukaryota</taxon>
        <taxon>Fungi</taxon>
        <taxon>Dikarya</taxon>
        <taxon>Ascomycota</taxon>
        <taxon>Pezizomycotina</taxon>
        <taxon>Sordariomycetes</taxon>
        <taxon>Hypocreomycetidae</taxon>
        <taxon>Hypocreales</taxon>
        <taxon>Cordycipitaceae</taxon>
        <taxon>Lecanicillium</taxon>
    </lineage>
</organism>